<feature type="transmembrane region" description="Helical" evidence="6">
    <location>
        <begin position="284"/>
        <end position="304"/>
    </location>
</feature>
<comment type="subcellular location">
    <subcellularLocation>
        <location evidence="1">Cell membrane</location>
        <topology evidence="1">Multi-pass membrane protein</topology>
    </subcellularLocation>
</comment>
<feature type="non-terminal residue" evidence="7">
    <location>
        <position position="392"/>
    </location>
</feature>
<dbReference type="PANTHER" id="PTHR30250">
    <property type="entry name" value="PST FAMILY PREDICTED COLANIC ACID TRANSPORTER"/>
    <property type="match status" value="1"/>
</dbReference>
<feature type="transmembrane region" description="Helical" evidence="6">
    <location>
        <begin position="368"/>
        <end position="389"/>
    </location>
</feature>
<evidence type="ECO:0000256" key="6">
    <source>
        <dbReference type="SAM" id="Phobius"/>
    </source>
</evidence>
<feature type="transmembrane region" description="Helical" evidence="6">
    <location>
        <begin position="177"/>
        <end position="196"/>
    </location>
</feature>
<proteinExistence type="predicted"/>
<evidence type="ECO:0000256" key="2">
    <source>
        <dbReference type="ARBA" id="ARBA00022475"/>
    </source>
</evidence>
<feature type="transmembrane region" description="Helical" evidence="6">
    <location>
        <begin position="325"/>
        <end position="348"/>
    </location>
</feature>
<gene>
    <name evidence="7" type="ORF">DI598_15815</name>
</gene>
<feature type="transmembrane region" description="Helical" evidence="6">
    <location>
        <begin position="202"/>
        <end position="225"/>
    </location>
</feature>
<feature type="transmembrane region" description="Helical" evidence="6">
    <location>
        <begin position="245"/>
        <end position="264"/>
    </location>
</feature>
<dbReference type="Proteomes" id="UP000249645">
    <property type="component" value="Unassembled WGS sequence"/>
</dbReference>
<feature type="transmembrane region" description="Helical" evidence="6">
    <location>
        <begin position="142"/>
        <end position="165"/>
    </location>
</feature>
<keyword evidence="5 6" id="KW-0472">Membrane</keyword>
<dbReference type="InterPro" id="IPR002797">
    <property type="entry name" value="Polysacc_synth"/>
</dbReference>
<dbReference type="PANTHER" id="PTHR30250:SF11">
    <property type="entry name" value="O-ANTIGEN TRANSPORTER-RELATED"/>
    <property type="match status" value="1"/>
</dbReference>
<organism evidence="7 8">
    <name type="scientific">Pseudopedobacter saltans</name>
    <dbReference type="NCBI Taxonomy" id="151895"/>
    <lineage>
        <taxon>Bacteria</taxon>
        <taxon>Pseudomonadati</taxon>
        <taxon>Bacteroidota</taxon>
        <taxon>Sphingobacteriia</taxon>
        <taxon>Sphingobacteriales</taxon>
        <taxon>Sphingobacteriaceae</taxon>
        <taxon>Pseudopedobacter</taxon>
    </lineage>
</organism>
<keyword evidence="4 6" id="KW-1133">Transmembrane helix</keyword>
<keyword evidence="2" id="KW-1003">Cell membrane</keyword>
<protein>
    <recommendedName>
        <fullName evidence="9">Polysaccharide biosynthesis protein</fullName>
    </recommendedName>
</protein>
<evidence type="ECO:0008006" key="9">
    <source>
        <dbReference type="Google" id="ProtNLM"/>
    </source>
</evidence>
<evidence type="ECO:0000313" key="8">
    <source>
        <dbReference type="Proteomes" id="UP000249645"/>
    </source>
</evidence>
<evidence type="ECO:0000313" key="7">
    <source>
        <dbReference type="EMBL" id="PZP43378.1"/>
    </source>
</evidence>
<dbReference type="GO" id="GO:0005886">
    <property type="term" value="C:plasma membrane"/>
    <property type="evidence" value="ECO:0007669"/>
    <property type="project" value="UniProtKB-SubCell"/>
</dbReference>
<evidence type="ECO:0000256" key="4">
    <source>
        <dbReference type="ARBA" id="ARBA00022989"/>
    </source>
</evidence>
<reference evidence="7 8" key="1">
    <citation type="submission" date="2017-11" db="EMBL/GenBank/DDBJ databases">
        <title>Infants hospitalized years apart are colonized by the same room-sourced microbial strains.</title>
        <authorList>
            <person name="Brooks B."/>
            <person name="Olm M.R."/>
            <person name="Firek B.A."/>
            <person name="Baker R."/>
            <person name="Thomas B.C."/>
            <person name="Morowitz M.J."/>
            <person name="Banfield J.F."/>
        </authorList>
    </citation>
    <scope>NUCLEOTIDE SEQUENCE [LARGE SCALE GENOMIC DNA]</scope>
    <source>
        <strain evidence="7">S2_009_000_R2_76</strain>
    </source>
</reference>
<evidence type="ECO:0000256" key="5">
    <source>
        <dbReference type="ARBA" id="ARBA00023136"/>
    </source>
</evidence>
<evidence type="ECO:0000256" key="3">
    <source>
        <dbReference type="ARBA" id="ARBA00022692"/>
    </source>
</evidence>
<dbReference type="AlphaFoldDB" id="A0A2W5EJN2"/>
<dbReference type="EMBL" id="QFOI01000374">
    <property type="protein sequence ID" value="PZP43378.1"/>
    <property type="molecule type" value="Genomic_DNA"/>
</dbReference>
<evidence type="ECO:0000256" key="1">
    <source>
        <dbReference type="ARBA" id="ARBA00004651"/>
    </source>
</evidence>
<feature type="transmembrane region" description="Helical" evidence="6">
    <location>
        <begin position="27"/>
        <end position="45"/>
    </location>
</feature>
<feature type="transmembrane region" description="Helical" evidence="6">
    <location>
        <begin position="57"/>
        <end position="77"/>
    </location>
</feature>
<sequence>MNVIKNNPIYKNFIEGDSLSKKVTKNIFLSFLIKILSIAINLVLIPITIDYVNPEKYGVWLTISALVTWFNFFDFGLGNGLRNKLAEALSLNDRVNMAKIVSTAYGTISLVSVVLLIVLLILNSFIDWTSILNLSKQYSSEIGSLINAVLVFFTLQFILQLINPIHYAYQKAAKVSGNYLLGSILSLVGILILKRISTGNLLYLGIVYFSGNIIALLISNAIFFLKNKDLLPSLKNMEKKVAKAILNLGGMFFIIQIASLVQFESVNIIISRYFGPIKVTEYNLAYKLFSVVSMVFGILLAPIWSAVTQAAVTHNYEWINKTKRILLYIWVALAIVTTIIYFLSPWLYKVWLHQTVEISRLTSLGVSLYVLAMAFGQIYVSILNGLGTLKTQ</sequence>
<dbReference type="InterPro" id="IPR050833">
    <property type="entry name" value="Poly_Biosynth_Transport"/>
</dbReference>
<comment type="caution">
    <text evidence="7">The sequence shown here is derived from an EMBL/GenBank/DDBJ whole genome shotgun (WGS) entry which is preliminary data.</text>
</comment>
<feature type="transmembrane region" description="Helical" evidence="6">
    <location>
        <begin position="98"/>
        <end position="122"/>
    </location>
</feature>
<accession>A0A2W5EJN2</accession>
<name>A0A2W5EJN2_9SPHI</name>
<dbReference type="Pfam" id="PF01943">
    <property type="entry name" value="Polysacc_synt"/>
    <property type="match status" value="1"/>
</dbReference>
<keyword evidence="3 6" id="KW-0812">Transmembrane</keyword>